<protein>
    <submittedName>
        <fullName evidence="2">Uncharacterized protein</fullName>
    </submittedName>
</protein>
<dbReference type="AlphaFoldDB" id="A0AAV2NB30"/>
<sequence length="108" mass="11805">MLFARLSEACLSRGRHTTPPPFVTFGVINRARKVVMCESSGRFIRQRSTAATGKVGASGLDDAEIARRGGSALNRRRQQIGPPSKTHRSLRTDATRRDNVGVSDGAYY</sequence>
<dbReference type="Proteomes" id="UP001497644">
    <property type="component" value="Chromosome 12"/>
</dbReference>
<feature type="region of interest" description="Disordered" evidence="1">
    <location>
        <begin position="69"/>
        <end position="108"/>
    </location>
</feature>
<feature type="compositionally biased region" description="Basic and acidic residues" evidence="1">
    <location>
        <begin position="90"/>
        <end position="99"/>
    </location>
</feature>
<reference evidence="2" key="1">
    <citation type="submission" date="2024-04" db="EMBL/GenBank/DDBJ databases">
        <authorList>
            <consortium name="Molecular Ecology Group"/>
        </authorList>
    </citation>
    <scope>NUCLEOTIDE SEQUENCE</scope>
</reference>
<dbReference type="EMBL" id="OZ034835">
    <property type="protein sequence ID" value="CAL1676950.1"/>
    <property type="molecule type" value="Genomic_DNA"/>
</dbReference>
<evidence type="ECO:0000313" key="2">
    <source>
        <dbReference type="EMBL" id="CAL1676950.1"/>
    </source>
</evidence>
<evidence type="ECO:0000256" key="1">
    <source>
        <dbReference type="SAM" id="MobiDB-lite"/>
    </source>
</evidence>
<gene>
    <name evidence="2" type="ORF">LPLAT_LOCUS3045</name>
</gene>
<organism evidence="2 3">
    <name type="scientific">Lasius platythorax</name>
    <dbReference type="NCBI Taxonomy" id="488582"/>
    <lineage>
        <taxon>Eukaryota</taxon>
        <taxon>Metazoa</taxon>
        <taxon>Ecdysozoa</taxon>
        <taxon>Arthropoda</taxon>
        <taxon>Hexapoda</taxon>
        <taxon>Insecta</taxon>
        <taxon>Pterygota</taxon>
        <taxon>Neoptera</taxon>
        <taxon>Endopterygota</taxon>
        <taxon>Hymenoptera</taxon>
        <taxon>Apocrita</taxon>
        <taxon>Aculeata</taxon>
        <taxon>Formicoidea</taxon>
        <taxon>Formicidae</taxon>
        <taxon>Formicinae</taxon>
        <taxon>Lasius</taxon>
        <taxon>Lasius</taxon>
    </lineage>
</organism>
<keyword evidence="3" id="KW-1185">Reference proteome</keyword>
<proteinExistence type="predicted"/>
<evidence type="ECO:0000313" key="3">
    <source>
        <dbReference type="Proteomes" id="UP001497644"/>
    </source>
</evidence>
<accession>A0AAV2NB30</accession>
<name>A0AAV2NB30_9HYME</name>